<evidence type="ECO:0000259" key="1">
    <source>
        <dbReference type="Pfam" id="PF13395"/>
    </source>
</evidence>
<dbReference type="AlphaFoldDB" id="A0A412IWP6"/>
<dbReference type="CDD" id="cd00085">
    <property type="entry name" value="HNHc"/>
    <property type="match status" value="1"/>
</dbReference>
<organism evidence="2 3">
    <name type="scientific">Holdemanella biformis</name>
    <dbReference type="NCBI Taxonomy" id="1735"/>
    <lineage>
        <taxon>Bacteria</taxon>
        <taxon>Bacillati</taxon>
        <taxon>Bacillota</taxon>
        <taxon>Erysipelotrichia</taxon>
        <taxon>Erysipelotrichales</taxon>
        <taxon>Erysipelotrichaceae</taxon>
        <taxon>Holdemanella</taxon>
    </lineage>
</organism>
<dbReference type="InterPro" id="IPR003615">
    <property type="entry name" value="HNH_nuc"/>
</dbReference>
<dbReference type="GO" id="GO:0004519">
    <property type="term" value="F:endonuclease activity"/>
    <property type="evidence" value="ECO:0007669"/>
    <property type="project" value="UniProtKB-KW"/>
</dbReference>
<protein>
    <submittedName>
        <fullName evidence="2">HNH endonuclease</fullName>
    </submittedName>
</protein>
<dbReference type="EMBL" id="QRVM01000071">
    <property type="protein sequence ID" value="RGS44490.1"/>
    <property type="molecule type" value="Genomic_DNA"/>
</dbReference>
<comment type="caution">
    <text evidence="2">The sequence shown here is derived from an EMBL/GenBank/DDBJ whole genome shotgun (WGS) entry which is preliminary data.</text>
</comment>
<keyword evidence="2" id="KW-0378">Hydrolase</keyword>
<dbReference type="Pfam" id="PF13395">
    <property type="entry name" value="HNH_4"/>
    <property type="match status" value="1"/>
</dbReference>
<keyword evidence="2" id="KW-0255">Endonuclease</keyword>
<reference evidence="2 3" key="1">
    <citation type="submission" date="2018-08" db="EMBL/GenBank/DDBJ databases">
        <title>A genome reference for cultivated species of the human gut microbiota.</title>
        <authorList>
            <person name="Zou Y."/>
            <person name="Xue W."/>
            <person name="Luo G."/>
        </authorList>
    </citation>
    <scope>NUCLEOTIDE SEQUENCE [LARGE SCALE GENOMIC DNA]</scope>
    <source>
        <strain evidence="2 3">AF22-10AC</strain>
    </source>
</reference>
<sequence>MGMNMEFIKKDDYSGELDYRAFGSMLDHPTQCYKFYWLEAIMNLMLKKHRFSFDEIFDEMIVSAWYTVTQYHLFLGPMIEGERRDAINRAIDVLVENTSLNENSKPDGIRGVLKEQNSLILEYKRKLSKNVPYKLLSSFSSELTKDKGDAYRIEYIQILNQEIHLPYIIENGVGIGKYVVLQEEWIPFLMDNYLIIKNWIQYNKIQFLQMINPGVPGIINKLDDERNNVRHLERVRDLWNAHIEVSNKEIVDIYTGNKLESTFDVDHFIPWSYVAHDEMWNLIPSNASANRSKSNHLPEWDLYFHKMANMEYDLYKSVVEYDSIHKLFEKCYAKNLQSLWAIEELYIKGNTEYEFKHKLEAHMHPLYEAARMQGYSEWKI</sequence>
<dbReference type="Proteomes" id="UP000285274">
    <property type="component" value="Unassembled WGS sequence"/>
</dbReference>
<gene>
    <name evidence="2" type="ORF">DWX92_10865</name>
</gene>
<keyword evidence="2" id="KW-0540">Nuclease</keyword>
<accession>A0A412IWP6</accession>
<feature type="domain" description="HNH nuclease" evidence="1">
    <location>
        <begin position="253"/>
        <end position="298"/>
    </location>
</feature>
<name>A0A412IWP6_9FIRM</name>
<proteinExistence type="predicted"/>
<evidence type="ECO:0000313" key="3">
    <source>
        <dbReference type="Proteomes" id="UP000285274"/>
    </source>
</evidence>
<evidence type="ECO:0000313" key="2">
    <source>
        <dbReference type="EMBL" id="RGS44490.1"/>
    </source>
</evidence>
<dbReference type="Gene3D" id="1.10.30.50">
    <property type="match status" value="1"/>
</dbReference>